<feature type="region of interest" description="Disordered" evidence="1">
    <location>
        <begin position="1"/>
        <end position="21"/>
    </location>
</feature>
<accession>A0ABD0YG94</accession>
<evidence type="ECO:0000256" key="1">
    <source>
        <dbReference type="SAM" id="MobiDB-lite"/>
    </source>
</evidence>
<sequence>MNDRGVRSGRNKAGTTSVSCEMPSQQAIPFEAVPMRPFTPHTADARFVGSWSSSLCIANLRPRPNVLPSLWTLLHLSQMGRLLNRGVSLPYDNRRPHTARVTEDLLVPFGWDIVTYSPYWPELATSGFHLFTELKEFTGGKEG</sequence>
<organism evidence="2 3">
    <name type="scientific">Ranatra chinensis</name>
    <dbReference type="NCBI Taxonomy" id="642074"/>
    <lineage>
        <taxon>Eukaryota</taxon>
        <taxon>Metazoa</taxon>
        <taxon>Ecdysozoa</taxon>
        <taxon>Arthropoda</taxon>
        <taxon>Hexapoda</taxon>
        <taxon>Insecta</taxon>
        <taxon>Pterygota</taxon>
        <taxon>Neoptera</taxon>
        <taxon>Paraneoptera</taxon>
        <taxon>Hemiptera</taxon>
        <taxon>Heteroptera</taxon>
        <taxon>Panheteroptera</taxon>
        <taxon>Nepomorpha</taxon>
        <taxon>Nepidae</taxon>
        <taxon>Ranatrinae</taxon>
        <taxon>Ranatra</taxon>
    </lineage>
</organism>
<name>A0ABD0YG94_9HEMI</name>
<gene>
    <name evidence="2" type="ORF">AAG570_012594</name>
</gene>
<dbReference type="AlphaFoldDB" id="A0ABD0YG94"/>
<keyword evidence="3" id="KW-1185">Reference proteome</keyword>
<comment type="caution">
    <text evidence="2">The sequence shown here is derived from an EMBL/GenBank/DDBJ whole genome shotgun (WGS) entry which is preliminary data.</text>
</comment>
<dbReference type="EMBL" id="JBFDAA010000008">
    <property type="protein sequence ID" value="KAL1129649.1"/>
    <property type="molecule type" value="Genomic_DNA"/>
</dbReference>
<evidence type="ECO:0000313" key="2">
    <source>
        <dbReference type="EMBL" id="KAL1129649.1"/>
    </source>
</evidence>
<dbReference type="InterPro" id="IPR036397">
    <property type="entry name" value="RNaseH_sf"/>
</dbReference>
<protein>
    <submittedName>
        <fullName evidence="2">Uncharacterized protein</fullName>
    </submittedName>
</protein>
<reference evidence="2 3" key="1">
    <citation type="submission" date="2024-07" db="EMBL/GenBank/DDBJ databases">
        <title>Chromosome-level genome assembly of the water stick insect Ranatra chinensis (Heteroptera: Nepidae).</title>
        <authorList>
            <person name="Liu X."/>
        </authorList>
    </citation>
    <scope>NUCLEOTIDE SEQUENCE [LARGE SCALE GENOMIC DNA]</scope>
    <source>
        <strain evidence="2">Cailab_2021Rc</strain>
        <tissue evidence="2">Muscle</tissue>
    </source>
</reference>
<evidence type="ECO:0000313" key="3">
    <source>
        <dbReference type="Proteomes" id="UP001558652"/>
    </source>
</evidence>
<dbReference type="Proteomes" id="UP001558652">
    <property type="component" value="Unassembled WGS sequence"/>
</dbReference>
<dbReference type="Gene3D" id="3.30.420.10">
    <property type="entry name" value="Ribonuclease H-like superfamily/Ribonuclease H"/>
    <property type="match status" value="1"/>
</dbReference>
<proteinExistence type="predicted"/>